<name>A0A409WS71_PSICY</name>
<evidence type="ECO:0000256" key="1">
    <source>
        <dbReference type="ARBA" id="ARBA00023270"/>
    </source>
</evidence>
<evidence type="ECO:0000256" key="2">
    <source>
        <dbReference type="SAM" id="MobiDB-lite"/>
    </source>
</evidence>
<dbReference type="UniPathway" id="UPA00115">
    <property type="reaction ID" value="UER00414"/>
</dbReference>
<comment type="caution">
    <text evidence="3">The sequence shown here is derived from an EMBL/GenBank/DDBJ whole genome shotgun (WGS) entry which is preliminary data.</text>
</comment>
<dbReference type="PANTHER" id="PTHR10683:SF18">
    <property type="entry name" value="TRANSALDOLASE"/>
    <property type="match status" value="1"/>
</dbReference>
<dbReference type="InterPro" id="IPR001585">
    <property type="entry name" value="TAL/FSA"/>
</dbReference>
<proteinExistence type="predicted"/>
<feature type="compositionally biased region" description="Basic and acidic residues" evidence="2">
    <location>
        <begin position="389"/>
        <end position="414"/>
    </location>
</feature>
<feature type="region of interest" description="Disordered" evidence="2">
    <location>
        <begin position="385"/>
        <end position="420"/>
    </location>
</feature>
<dbReference type="SUPFAM" id="SSF51569">
    <property type="entry name" value="Aldolase"/>
    <property type="match status" value="1"/>
</dbReference>
<evidence type="ECO:0000313" key="3">
    <source>
        <dbReference type="EMBL" id="PPQ81370.1"/>
    </source>
</evidence>
<dbReference type="EMBL" id="NHYD01003260">
    <property type="protein sequence ID" value="PPQ81370.1"/>
    <property type="molecule type" value="Genomic_DNA"/>
</dbReference>
<dbReference type="Gene3D" id="3.20.20.70">
    <property type="entry name" value="Aldolase class I"/>
    <property type="match status" value="1"/>
</dbReference>
<protein>
    <submittedName>
        <fullName evidence="3">Uncharacterized protein</fullName>
    </submittedName>
</protein>
<dbReference type="Proteomes" id="UP000283269">
    <property type="component" value="Unassembled WGS sequence"/>
</dbReference>
<accession>A0A409WS71</accession>
<dbReference type="STRING" id="93625.A0A409WS71"/>
<keyword evidence="4" id="KW-1185">Reference proteome</keyword>
<keyword evidence="1" id="KW-0704">Schiff base</keyword>
<evidence type="ECO:0000313" key="4">
    <source>
        <dbReference type="Proteomes" id="UP000283269"/>
    </source>
</evidence>
<dbReference type="OrthoDB" id="2015515at2759"/>
<dbReference type="GO" id="GO:0005975">
    <property type="term" value="P:carbohydrate metabolic process"/>
    <property type="evidence" value="ECO:0007669"/>
    <property type="project" value="InterPro"/>
</dbReference>
<organism evidence="3 4">
    <name type="scientific">Psilocybe cyanescens</name>
    <dbReference type="NCBI Taxonomy" id="93625"/>
    <lineage>
        <taxon>Eukaryota</taxon>
        <taxon>Fungi</taxon>
        <taxon>Dikarya</taxon>
        <taxon>Basidiomycota</taxon>
        <taxon>Agaricomycotina</taxon>
        <taxon>Agaricomycetes</taxon>
        <taxon>Agaricomycetidae</taxon>
        <taxon>Agaricales</taxon>
        <taxon>Agaricineae</taxon>
        <taxon>Strophariaceae</taxon>
        <taxon>Psilocybe</taxon>
    </lineage>
</organism>
<dbReference type="Pfam" id="PF00923">
    <property type="entry name" value="TAL_FSA"/>
    <property type="match status" value="1"/>
</dbReference>
<dbReference type="GO" id="GO:0006098">
    <property type="term" value="P:pentose-phosphate shunt"/>
    <property type="evidence" value="ECO:0007669"/>
    <property type="project" value="UniProtKB-UniPathway"/>
</dbReference>
<sequence>MPGQLLEQGTGTELLLQKLVSRETIILADTLHLETISMNDPDGTVLNLQKVFQAVTERKLDFQVWAATKIVLDRWRQEKSATSTTRTREEHVVTAIEQLFFELGMEMRDRAPGPHIALIDPRNHNDTSALVVSAQRTYALFRKNGVKKEDIMISIPATEAGIRATKHLQTMEDKIKVNLYMVTSLMHTAACVEANATMITVPVGPLLKIFEDRQRTLKNASSCHSGVEEIQSMFEYLKKKEIRTKAIGTSFRNMTELGLLSDFFAVCVSPEQIQRLKGGARVPITSLKGSSDIAKQRGQEAKYPTSLLTKEGGAWFSGASRSVINGVLFLALTEMKQEMELIEHYVEQEVIQQFELDALHLSTVYRQQDWAEKILKETENNSVLDTSVDEPRNEAHGADLEKISRKSHPTKLEQDVDDIF</sequence>
<gene>
    <name evidence="3" type="ORF">CVT25_015891</name>
</gene>
<dbReference type="PANTHER" id="PTHR10683">
    <property type="entry name" value="TRANSALDOLASE"/>
    <property type="match status" value="1"/>
</dbReference>
<dbReference type="AlphaFoldDB" id="A0A409WS71"/>
<dbReference type="InterPro" id="IPR013785">
    <property type="entry name" value="Aldolase_TIM"/>
</dbReference>
<dbReference type="InParanoid" id="A0A409WS71"/>
<reference evidence="3 4" key="1">
    <citation type="journal article" date="2018" name="Evol. Lett.">
        <title>Horizontal gene cluster transfer increased hallucinogenic mushroom diversity.</title>
        <authorList>
            <person name="Reynolds H.T."/>
            <person name="Vijayakumar V."/>
            <person name="Gluck-Thaler E."/>
            <person name="Korotkin H.B."/>
            <person name="Matheny P.B."/>
            <person name="Slot J.C."/>
        </authorList>
    </citation>
    <scope>NUCLEOTIDE SEQUENCE [LARGE SCALE GENOMIC DNA]</scope>
    <source>
        <strain evidence="3 4">2631</strain>
    </source>
</reference>